<organism evidence="4 5">
    <name type="scientific">Pseudocitrobacter cyperus</name>
    <dbReference type="NCBI Taxonomy" id="3112843"/>
    <lineage>
        <taxon>Bacteria</taxon>
        <taxon>Pseudomonadati</taxon>
        <taxon>Pseudomonadota</taxon>
        <taxon>Gammaproteobacteria</taxon>
        <taxon>Enterobacterales</taxon>
        <taxon>Enterobacteriaceae</taxon>
        <taxon>Pseudocitrobacter</taxon>
    </lineage>
</organism>
<keyword evidence="1" id="KW-1133">Transmembrane helix</keyword>
<dbReference type="Pfam" id="PF19040">
    <property type="entry name" value="SGNH"/>
    <property type="match status" value="1"/>
</dbReference>
<evidence type="ECO:0000313" key="4">
    <source>
        <dbReference type="EMBL" id="MEO3988975.1"/>
    </source>
</evidence>
<dbReference type="PANTHER" id="PTHR23028">
    <property type="entry name" value="ACETYLTRANSFERASE"/>
    <property type="match status" value="1"/>
</dbReference>
<keyword evidence="1" id="KW-0812">Transmembrane</keyword>
<accession>A0ABV0HEP2</accession>
<feature type="transmembrane region" description="Helical" evidence="1">
    <location>
        <begin position="246"/>
        <end position="265"/>
    </location>
</feature>
<feature type="transmembrane region" description="Helical" evidence="1">
    <location>
        <begin position="314"/>
        <end position="332"/>
    </location>
</feature>
<feature type="transmembrane region" description="Helical" evidence="1">
    <location>
        <begin position="190"/>
        <end position="210"/>
    </location>
</feature>
<keyword evidence="5" id="KW-1185">Reference proteome</keyword>
<proteinExistence type="predicted"/>
<evidence type="ECO:0000259" key="3">
    <source>
        <dbReference type="Pfam" id="PF19040"/>
    </source>
</evidence>
<feature type="transmembrane region" description="Helical" evidence="1">
    <location>
        <begin position="164"/>
        <end position="184"/>
    </location>
</feature>
<comment type="caution">
    <text evidence="4">The sequence shown here is derived from an EMBL/GenBank/DDBJ whole genome shotgun (WGS) entry which is preliminary data.</text>
</comment>
<dbReference type="PANTHER" id="PTHR23028:SF53">
    <property type="entry name" value="ACYL_TRANSF_3 DOMAIN-CONTAINING PROTEIN"/>
    <property type="match status" value="1"/>
</dbReference>
<evidence type="ECO:0000256" key="1">
    <source>
        <dbReference type="SAM" id="Phobius"/>
    </source>
</evidence>
<dbReference type="GO" id="GO:0016746">
    <property type="term" value="F:acyltransferase activity"/>
    <property type="evidence" value="ECO:0007669"/>
    <property type="project" value="UniProtKB-KW"/>
</dbReference>
<feature type="transmembrane region" description="Helical" evidence="1">
    <location>
        <begin position="73"/>
        <end position="92"/>
    </location>
</feature>
<feature type="transmembrane region" description="Helical" evidence="1">
    <location>
        <begin position="143"/>
        <end position="159"/>
    </location>
</feature>
<dbReference type="Pfam" id="PF01757">
    <property type="entry name" value="Acyl_transf_3"/>
    <property type="match status" value="1"/>
</dbReference>
<reference evidence="4 5" key="1">
    <citation type="submission" date="2024-01" db="EMBL/GenBank/DDBJ databases">
        <title>Pseudocitrobacter sp. Endophytic strain Cyp-38L.</title>
        <authorList>
            <person name="Amer M.A."/>
            <person name="Hamed S.M."/>
        </authorList>
    </citation>
    <scope>NUCLEOTIDE SEQUENCE [LARGE SCALE GENOMIC DNA]</scope>
    <source>
        <strain evidence="4 5">Cyp38S</strain>
    </source>
</reference>
<keyword evidence="1" id="KW-0472">Membrane</keyword>
<name>A0ABV0HEP2_9ENTR</name>
<dbReference type="InterPro" id="IPR043968">
    <property type="entry name" value="SGNH"/>
</dbReference>
<dbReference type="EC" id="2.3.1.-" evidence="4"/>
<feature type="transmembrane region" description="Helical" evidence="1">
    <location>
        <begin position="222"/>
        <end position="240"/>
    </location>
</feature>
<feature type="transmembrane region" description="Helical" evidence="1">
    <location>
        <begin position="347"/>
        <end position="368"/>
    </location>
</feature>
<dbReference type="InterPro" id="IPR050879">
    <property type="entry name" value="Acyltransferase_3"/>
</dbReference>
<evidence type="ECO:0000313" key="5">
    <source>
        <dbReference type="Proteomes" id="UP001444146"/>
    </source>
</evidence>
<dbReference type="EMBL" id="JAYMYY010000001">
    <property type="protein sequence ID" value="MEO3988975.1"/>
    <property type="molecule type" value="Genomic_DNA"/>
</dbReference>
<feature type="transmembrane region" description="Helical" evidence="1">
    <location>
        <begin position="31"/>
        <end position="52"/>
    </location>
</feature>
<gene>
    <name evidence="4" type="ORF">VSR74_03940</name>
</gene>
<sequence>MLKYRTEIDGLRAIAVLAVIIYHAFPSLLPGGFVGVDIFFVISGFLITGIIIKELQGGDFSIVRFYERRARRILPALFFVVVIISPFAYLWLLPSDFDSFLKSIIAVLTFTSNFLFASESGYFAPNVELKPLLHTWTLAVEEQYYIFFPLLLCALWRFGKKTSVIIILTISIVSLVLAQIGSVTSPTNTFYLLHTRAWELLIGSMCAFYYTGRKIAFFENKASAFSLTGLLLLIISIFFLNKGYPYPSAYTLIPTIGSALILLFATNKNAVGKLLSIKPVAMLGLISYSAYLWHQPIFSLARNRDISEPKTMTMVIFIILTLTLSYFTWKYIETPFRKREKFSKKSIFTYSIVCAFSLITCSSLLLFLNAKYDISGKNELQSALNYRLRGNLGLNKVCEKAFTLAKECRTSDQPEIVLWGDSYAMQMAKAITSSNENAKLIQFTISQCSPVLGYSSAGTVFGAKNCIDSNNKVFDYIKRTDSVKTVVLSSPFVQLGRDYVAVNSDDHTVNITSAQSLKILEATIEKITNLGKKVVIISPTPESGYDIGQCLKKSNLIGRNPAICNFKHPTLDEETERVLKNLTSLSHIAKVVMMESLICDNDECHAYENNVMIYRDKGHLSYEGSEYLGRKYNFYKIING</sequence>
<protein>
    <submittedName>
        <fullName evidence="4">Acyltransferase family protein</fullName>
        <ecNumber evidence="4">2.3.1.-</ecNumber>
    </submittedName>
</protein>
<keyword evidence="4" id="KW-0808">Transferase</keyword>
<feature type="domain" description="Acyltransferase 3" evidence="2">
    <location>
        <begin position="7"/>
        <end position="329"/>
    </location>
</feature>
<dbReference type="InterPro" id="IPR002656">
    <property type="entry name" value="Acyl_transf_3_dom"/>
</dbReference>
<evidence type="ECO:0000259" key="2">
    <source>
        <dbReference type="Pfam" id="PF01757"/>
    </source>
</evidence>
<keyword evidence="4" id="KW-0012">Acyltransferase</keyword>
<feature type="transmembrane region" description="Helical" evidence="1">
    <location>
        <begin position="9"/>
        <end position="25"/>
    </location>
</feature>
<feature type="transmembrane region" description="Helical" evidence="1">
    <location>
        <begin position="277"/>
        <end position="294"/>
    </location>
</feature>
<feature type="domain" description="SGNH" evidence="3">
    <location>
        <begin position="406"/>
        <end position="631"/>
    </location>
</feature>
<dbReference type="RefSeq" id="WP_347793496.1">
    <property type="nucleotide sequence ID" value="NZ_JAYMYY010000001.1"/>
</dbReference>
<dbReference type="Proteomes" id="UP001444146">
    <property type="component" value="Unassembled WGS sequence"/>
</dbReference>